<name>A0A7R9EAD4_9NEOP</name>
<comment type="subcellular location">
    <subcellularLocation>
        <location evidence="1">Membrane</location>
        <topology evidence="1">Multi-pass membrane protein</topology>
    </subcellularLocation>
</comment>
<feature type="region of interest" description="Disordered" evidence="6">
    <location>
        <begin position="136"/>
        <end position="163"/>
    </location>
</feature>
<keyword evidence="3 7" id="KW-0812">Transmembrane</keyword>
<gene>
    <name evidence="9" type="ORF">TMSB3V08_LOCUS6215</name>
</gene>
<evidence type="ECO:0000256" key="6">
    <source>
        <dbReference type="SAM" id="MobiDB-lite"/>
    </source>
</evidence>
<evidence type="ECO:0000256" key="5">
    <source>
        <dbReference type="ARBA" id="ARBA00023136"/>
    </source>
</evidence>
<feature type="transmembrane region" description="Helical" evidence="7">
    <location>
        <begin position="432"/>
        <end position="453"/>
    </location>
</feature>
<dbReference type="GO" id="GO:1902600">
    <property type="term" value="P:proton transmembrane transport"/>
    <property type="evidence" value="ECO:0007669"/>
    <property type="project" value="InterPro"/>
</dbReference>
<keyword evidence="5 7" id="KW-0472">Membrane</keyword>
<feature type="transmembrane region" description="Helical" evidence="7">
    <location>
        <begin position="227"/>
        <end position="253"/>
    </location>
</feature>
<feature type="transmembrane region" description="Helical" evidence="7">
    <location>
        <begin position="329"/>
        <end position="347"/>
    </location>
</feature>
<evidence type="ECO:0000256" key="7">
    <source>
        <dbReference type="SAM" id="Phobius"/>
    </source>
</evidence>
<proteinExistence type="inferred from homology"/>
<feature type="transmembrane region" description="Helical" evidence="7">
    <location>
        <begin position="199"/>
        <end position="221"/>
    </location>
</feature>
<sequence length="462" mass="50502">MLAVSDCPVTSLQLVSAKQNILDRQIEGCDPVVMDNPGNTTESYQGSVTVSLLTTSSDECYHCSKFTDSYLFKNNFLNMETTPLLSASWGGNCNLTSANETKAENSFISTDRVNTREEGEKTSSWRSTVHHWSVVRGGTGGRVAHPLSSSTPSSGDAHSRDSSQEHWIHQHQQVALVIILIRAGLELDPAALRKLKGMVFRLAVVPSVVEIASIAVLTHYLLNFPWIWGFLLGSVLAAVSPAVVIPCLFSLAARGYGTDKGIPTLIVAAASFDDIIAISVFGILISIIFSTGEQTLTATLRLKPTLETVCNSRVCVPGSLTVQIIRGPAGLILGLVFGILWAVGRWLQNHFDRGRRADGRIGVRGYKFRRRWALGVYRGGLRSQLWLEEPGVERGACQLLFLAKNPVAENFALIWTFFQPILFSLIGTEINIFVLEVHTVGLGLVCLMLALLVRKHSTNKQS</sequence>
<dbReference type="Pfam" id="PF00999">
    <property type="entry name" value="Na_H_Exchanger"/>
    <property type="match status" value="1"/>
</dbReference>
<feature type="transmembrane region" description="Helical" evidence="7">
    <location>
        <begin position="265"/>
        <end position="289"/>
    </location>
</feature>
<evidence type="ECO:0000256" key="3">
    <source>
        <dbReference type="ARBA" id="ARBA00022692"/>
    </source>
</evidence>
<dbReference type="GO" id="GO:0015297">
    <property type="term" value="F:antiporter activity"/>
    <property type="evidence" value="ECO:0007669"/>
    <property type="project" value="InterPro"/>
</dbReference>
<dbReference type="InterPro" id="IPR051843">
    <property type="entry name" value="CPA1_transporter"/>
</dbReference>
<evidence type="ECO:0000256" key="2">
    <source>
        <dbReference type="ARBA" id="ARBA00007367"/>
    </source>
</evidence>
<protein>
    <recommendedName>
        <fullName evidence="8">Cation/H+ exchanger transmembrane domain-containing protein</fullName>
    </recommendedName>
</protein>
<feature type="transmembrane region" description="Helical" evidence="7">
    <location>
        <begin position="407"/>
        <end position="426"/>
    </location>
</feature>
<evidence type="ECO:0000259" key="8">
    <source>
        <dbReference type="Pfam" id="PF00999"/>
    </source>
</evidence>
<dbReference type="InterPro" id="IPR006153">
    <property type="entry name" value="Cation/H_exchanger_TM"/>
</dbReference>
<dbReference type="AlphaFoldDB" id="A0A7R9EAD4"/>
<feature type="compositionally biased region" description="Polar residues" evidence="6">
    <location>
        <begin position="147"/>
        <end position="156"/>
    </location>
</feature>
<dbReference type="PANTHER" id="PTHR31102:SF1">
    <property type="entry name" value="CATION_H+ EXCHANGER DOMAIN-CONTAINING PROTEIN"/>
    <property type="match status" value="1"/>
</dbReference>
<accession>A0A7R9EAD4</accession>
<dbReference type="Gene3D" id="1.20.1530.20">
    <property type="match status" value="1"/>
</dbReference>
<evidence type="ECO:0000256" key="4">
    <source>
        <dbReference type="ARBA" id="ARBA00022989"/>
    </source>
</evidence>
<dbReference type="InterPro" id="IPR038770">
    <property type="entry name" value="Na+/solute_symporter_sf"/>
</dbReference>
<evidence type="ECO:0000313" key="9">
    <source>
        <dbReference type="EMBL" id="CAD7429437.1"/>
    </source>
</evidence>
<keyword evidence="4 7" id="KW-1133">Transmembrane helix</keyword>
<dbReference type="GO" id="GO:0016020">
    <property type="term" value="C:membrane"/>
    <property type="evidence" value="ECO:0007669"/>
    <property type="project" value="UniProtKB-SubCell"/>
</dbReference>
<organism evidence="9">
    <name type="scientific">Timema monikensis</name>
    <dbReference type="NCBI Taxonomy" id="170555"/>
    <lineage>
        <taxon>Eukaryota</taxon>
        <taxon>Metazoa</taxon>
        <taxon>Ecdysozoa</taxon>
        <taxon>Arthropoda</taxon>
        <taxon>Hexapoda</taxon>
        <taxon>Insecta</taxon>
        <taxon>Pterygota</taxon>
        <taxon>Neoptera</taxon>
        <taxon>Polyneoptera</taxon>
        <taxon>Phasmatodea</taxon>
        <taxon>Timematodea</taxon>
        <taxon>Timematoidea</taxon>
        <taxon>Timematidae</taxon>
        <taxon>Timema</taxon>
    </lineage>
</organism>
<dbReference type="EMBL" id="OB794077">
    <property type="protein sequence ID" value="CAD7429437.1"/>
    <property type="molecule type" value="Genomic_DNA"/>
</dbReference>
<reference evidence="9" key="1">
    <citation type="submission" date="2020-11" db="EMBL/GenBank/DDBJ databases">
        <authorList>
            <person name="Tran Van P."/>
        </authorList>
    </citation>
    <scope>NUCLEOTIDE SEQUENCE</scope>
</reference>
<comment type="similarity">
    <text evidence="2">Belongs to the monovalent cation:proton antiporter 1 (CPA1) transporter (TC 2.A.36) family.</text>
</comment>
<feature type="domain" description="Cation/H+ exchanger transmembrane" evidence="8">
    <location>
        <begin position="173"/>
        <end position="297"/>
    </location>
</feature>
<dbReference type="PANTHER" id="PTHR31102">
    <property type="match status" value="1"/>
</dbReference>
<evidence type="ECO:0000256" key="1">
    <source>
        <dbReference type="ARBA" id="ARBA00004141"/>
    </source>
</evidence>